<keyword evidence="3" id="KW-1185">Reference proteome</keyword>
<dbReference type="Pfam" id="PF05545">
    <property type="entry name" value="FixQ"/>
    <property type="match status" value="1"/>
</dbReference>
<feature type="transmembrane region" description="Helical" evidence="1">
    <location>
        <begin position="6"/>
        <end position="30"/>
    </location>
</feature>
<dbReference type="Proteomes" id="UP001595443">
    <property type="component" value="Unassembled WGS sequence"/>
</dbReference>
<evidence type="ECO:0000313" key="2">
    <source>
        <dbReference type="EMBL" id="MFC2967947.1"/>
    </source>
</evidence>
<accession>A0ABV7AGS1</accession>
<dbReference type="EMBL" id="JBHRSK010000004">
    <property type="protein sequence ID" value="MFC2967947.1"/>
    <property type="molecule type" value="Genomic_DNA"/>
</dbReference>
<keyword evidence="1" id="KW-0812">Transmembrane</keyword>
<keyword evidence="1" id="KW-1133">Transmembrane helix</keyword>
<gene>
    <name evidence="2" type="ORF">ACFOES_07570</name>
</gene>
<evidence type="ECO:0000256" key="1">
    <source>
        <dbReference type="SAM" id="Phobius"/>
    </source>
</evidence>
<proteinExistence type="predicted"/>
<dbReference type="RefSeq" id="WP_377832594.1">
    <property type="nucleotide sequence ID" value="NZ_JBHRSK010000004.1"/>
</dbReference>
<sequence>MTHETLVYIAKTFGLLWMMAFFVVVLLRAYRPGARARHDRAARSILVEAAIPQPEDPR</sequence>
<dbReference type="InterPro" id="IPR008621">
    <property type="entry name" value="Cbb3-typ_cyt_oxidase_comp"/>
</dbReference>
<keyword evidence="1" id="KW-0472">Membrane</keyword>
<evidence type="ECO:0000313" key="3">
    <source>
        <dbReference type="Proteomes" id="UP001595443"/>
    </source>
</evidence>
<organism evidence="2 3">
    <name type="scientific">Acidimangrovimonas pyrenivorans</name>
    <dbReference type="NCBI Taxonomy" id="2030798"/>
    <lineage>
        <taxon>Bacteria</taxon>
        <taxon>Pseudomonadati</taxon>
        <taxon>Pseudomonadota</taxon>
        <taxon>Alphaproteobacteria</taxon>
        <taxon>Rhodobacterales</taxon>
        <taxon>Paracoccaceae</taxon>
        <taxon>Acidimangrovimonas</taxon>
    </lineage>
</organism>
<name>A0ABV7AGS1_9RHOB</name>
<protein>
    <submittedName>
        <fullName evidence="2">Cbb3-type cytochrome c oxidase subunit 3</fullName>
    </submittedName>
</protein>
<comment type="caution">
    <text evidence="2">The sequence shown here is derived from an EMBL/GenBank/DDBJ whole genome shotgun (WGS) entry which is preliminary data.</text>
</comment>
<reference evidence="3" key="1">
    <citation type="journal article" date="2019" name="Int. J. Syst. Evol. Microbiol.">
        <title>The Global Catalogue of Microorganisms (GCM) 10K type strain sequencing project: providing services to taxonomists for standard genome sequencing and annotation.</title>
        <authorList>
            <consortium name="The Broad Institute Genomics Platform"/>
            <consortium name="The Broad Institute Genome Sequencing Center for Infectious Disease"/>
            <person name="Wu L."/>
            <person name="Ma J."/>
        </authorList>
    </citation>
    <scope>NUCLEOTIDE SEQUENCE [LARGE SCALE GENOMIC DNA]</scope>
    <source>
        <strain evidence="3">KCTC 62192</strain>
    </source>
</reference>